<dbReference type="Proteomes" id="UP000290289">
    <property type="component" value="Chromosome 3"/>
</dbReference>
<feature type="region of interest" description="Disordered" evidence="1">
    <location>
        <begin position="36"/>
        <end position="62"/>
    </location>
</feature>
<evidence type="ECO:0000313" key="3">
    <source>
        <dbReference type="Proteomes" id="UP000290289"/>
    </source>
</evidence>
<accession>A0A498KDF9</accession>
<comment type="caution">
    <text evidence="2">The sequence shown here is derived from an EMBL/GenBank/DDBJ whole genome shotgun (WGS) entry which is preliminary data.</text>
</comment>
<name>A0A498KDF9_MALDO</name>
<evidence type="ECO:0000256" key="1">
    <source>
        <dbReference type="SAM" id="MobiDB-lite"/>
    </source>
</evidence>
<dbReference type="AlphaFoldDB" id="A0A498KDF9"/>
<organism evidence="2 3">
    <name type="scientific">Malus domestica</name>
    <name type="common">Apple</name>
    <name type="synonym">Pyrus malus</name>
    <dbReference type="NCBI Taxonomy" id="3750"/>
    <lineage>
        <taxon>Eukaryota</taxon>
        <taxon>Viridiplantae</taxon>
        <taxon>Streptophyta</taxon>
        <taxon>Embryophyta</taxon>
        <taxon>Tracheophyta</taxon>
        <taxon>Spermatophyta</taxon>
        <taxon>Magnoliopsida</taxon>
        <taxon>eudicotyledons</taxon>
        <taxon>Gunneridae</taxon>
        <taxon>Pentapetalae</taxon>
        <taxon>rosids</taxon>
        <taxon>fabids</taxon>
        <taxon>Rosales</taxon>
        <taxon>Rosaceae</taxon>
        <taxon>Amygdaloideae</taxon>
        <taxon>Maleae</taxon>
        <taxon>Malus</taxon>
    </lineage>
</organism>
<proteinExistence type="predicted"/>
<keyword evidence="3" id="KW-1185">Reference proteome</keyword>
<evidence type="ECO:0000313" key="2">
    <source>
        <dbReference type="EMBL" id="RXI03522.1"/>
    </source>
</evidence>
<feature type="compositionally biased region" description="Polar residues" evidence="1">
    <location>
        <begin position="44"/>
        <end position="62"/>
    </location>
</feature>
<sequence length="62" mass="6617">MDHRSMNPVNPVGPPVLQALAYLTSSVVLPVSARRAHRCPDTPDQMSPSRSTTNASGTQLVC</sequence>
<protein>
    <submittedName>
        <fullName evidence="2">Uncharacterized protein</fullName>
    </submittedName>
</protein>
<gene>
    <name evidence="2" type="ORF">DVH24_004174</name>
</gene>
<dbReference type="EMBL" id="RDQH01000329">
    <property type="protein sequence ID" value="RXI03522.1"/>
    <property type="molecule type" value="Genomic_DNA"/>
</dbReference>
<reference evidence="2 3" key="1">
    <citation type="submission" date="2018-10" db="EMBL/GenBank/DDBJ databases">
        <title>A high-quality apple genome assembly.</title>
        <authorList>
            <person name="Hu J."/>
        </authorList>
    </citation>
    <scope>NUCLEOTIDE SEQUENCE [LARGE SCALE GENOMIC DNA]</scope>
    <source>
        <strain evidence="3">cv. HFTH1</strain>
        <tissue evidence="2">Young leaf</tissue>
    </source>
</reference>